<dbReference type="GO" id="GO:0016581">
    <property type="term" value="C:NuRD complex"/>
    <property type="evidence" value="ECO:0007669"/>
    <property type="project" value="TreeGrafter"/>
</dbReference>
<protein>
    <recommendedName>
        <fullName evidence="7">Transcriptional repressor p66 coiled-coil MBD2-interaction domain-containing protein</fullName>
    </recommendedName>
</protein>
<dbReference type="PANTHER" id="PTHR13455">
    <property type="entry name" value="TRANSCRIPTIONAL REPRESSOR P66-RELATED"/>
    <property type="match status" value="1"/>
</dbReference>
<feature type="compositionally biased region" description="Polar residues" evidence="6">
    <location>
        <begin position="544"/>
        <end position="565"/>
    </location>
</feature>
<dbReference type="Proteomes" id="UP001497382">
    <property type="component" value="Unassembled WGS sequence"/>
</dbReference>
<dbReference type="AlphaFoldDB" id="A0AAV2A487"/>
<evidence type="ECO:0000256" key="1">
    <source>
        <dbReference type="ARBA" id="ARBA00004123"/>
    </source>
</evidence>
<evidence type="ECO:0000256" key="2">
    <source>
        <dbReference type="ARBA" id="ARBA00023015"/>
    </source>
</evidence>
<feature type="compositionally biased region" description="Polar residues" evidence="6">
    <location>
        <begin position="577"/>
        <end position="591"/>
    </location>
</feature>
<organism evidence="8 9">
    <name type="scientific">Larinioides sclopetarius</name>
    <dbReference type="NCBI Taxonomy" id="280406"/>
    <lineage>
        <taxon>Eukaryota</taxon>
        <taxon>Metazoa</taxon>
        <taxon>Ecdysozoa</taxon>
        <taxon>Arthropoda</taxon>
        <taxon>Chelicerata</taxon>
        <taxon>Arachnida</taxon>
        <taxon>Araneae</taxon>
        <taxon>Araneomorphae</taxon>
        <taxon>Entelegynae</taxon>
        <taxon>Araneoidea</taxon>
        <taxon>Araneidae</taxon>
        <taxon>Larinioides</taxon>
    </lineage>
</organism>
<evidence type="ECO:0000313" key="9">
    <source>
        <dbReference type="Proteomes" id="UP001497382"/>
    </source>
</evidence>
<keyword evidence="2" id="KW-0805">Transcription regulation</keyword>
<keyword evidence="3" id="KW-0175">Coiled coil</keyword>
<dbReference type="InterPro" id="IPR032346">
    <property type="entry name" value="P66_CC"/>
</dbReference>
<evidence type="ECO:0000256" key="3">
    <source>
        <dbReference type="ARBA" id="ARBA00023054"/>
    </source>
</evidence>
<dbReference type="InterPro" id="IPR040386">
    <property type="entry name" value="P66"/>
</dbReference>
<evidence type="ECO:0000259" key="7">
    <source>
        <dbReference type="Pfam" id="PF16563"/>
    </source>
</evidence>
<dbReference type="EMBL" id="CAXIEN010000113">
    <property type="protein sequence ID" value="CAL1278477.1"/>
    <property type="molecule type" value="Genomic_DNA"/>
</dbReference>
<comment type="caution">
    <text evidence="8">The sequence shown here is derived from an EMBL/GenBank/DDBJ whole genome shotgun (WGS) entry which is preliminary data.</text>
</comment>
<dbReference type="PANTHER" id="PTHR13455:SF7">
    <property type="entry name" value="SIMJANG, ISOFORM E"/>
    <property type="match status" value="1"/>
</dbReference>
<feature type="compositionally biased region" description="Basic and acidic residues" evidence="6">
    <location>
        <begin position="62"/>
        <end position="71"/>
    </location>
</feature>
<keyword evidence="5" id="KW-0539">Nucleus</keyword>
<evidence type="ECO:0000313" key="8">
    <source>
        <dbReference type="EMBL" id="CAL1278477.1"/>
    </source>
</evidence>
<evidence type="ECO:0000256" key="6">
    <source>
        <dbReference type="SAM" id="MobiDB-lite"/>
    </source>
</evidence>
<comment type="subcellular location">
    <subcellularLocation>
        <location evidence="1">Nucleus</location>
    </subcellularLocation>
</comment>
<dbReference type="Pfam" id="PF16563">
    <property type="entry name" value="P66_CC"/>
    <property type="match status" value="1"/>
</dbReference>
<name>A0AAV2A487_9ARAC</name>
<sequence length="591" mass="65717">MNNAIVPQAKRSRGRPRKNVSLTNISRLQTHPPRSNGPHKRKITEEASDEIQIIDFNGFDDSNPKKPKSDDGSIQPTRSQPPRRARFTESYGASGVDVVVISDDEQNEESESESDSDCSPIPSPIVKVQSKEEQEEWEANIETLKKDLNDEEMKLVLLRKLQESQKTKDLKRESNGSPLPTASGHLSHRTSSFTLKGGVQIQPLPSKQLLTNKYVAPKREIKHEVSQPKPSNVPKPVPSFKPIHPAYKSGTSDSKNSPISLTVEKLNSNHLHQYPLLKNLSNQITITPVPPTPSSSTSVKHQQPPQEDKVDMETLQQRQAAAKLALRKQLEKTLLSIPLPKPPPLKINFFPNANSIEFLCLLGLDVVVDFLTKSKKDTLQKEPLTCAQCSTDFTCAWKWKEVDKNGKKAYDVFCEACINSNIRKALKAQHTNNLKAAFIKALQQEKEIDRLASLPMPKSHSLPREARQSPRLPAPAHQVNHSSSAYTIQKPGVAMPYIPKATPALNHATLAQLQKLTPQYQSLLQAQAQQLLSSGVPLHPSVLSFSPFMTPSPNHNRGKSTSGQGDSRRQHYRSDRVQSPSIPQASSSWKA</sequence>
<feature type="region of interest" description="Disordered" evidence="6">
    <location>
        <begin position="1"/>
        <end position="134"/>
    </location>
</feature>
<keyword evidence="4" id="KW-0804">Transcription</keyword>
<accession>A0AAV2A487</accession>
<evidence type="ECO:0000256" key="5">
    <source>
        <dbReference type="ARBA" id="ARBA00023242"/>
    </source>
</evidence>
<feature type="compositionally biased region" description="Basic and acidic residues" evidence="6">
    <location>
        <begin position="162"/>
        <end position="174"/>
    </location>
</feature>
<dbReference type="Gene3D" id="6.10.250.1650">
    <property type="match status" value="1"/>
</dbReference>
<feature type="domain" description="Transcriptional repressor p66 coiled-coil MBD2-interaction" evidence="7">
    <location>
        <begin position="133"/>
        <end position="169"/>
    </location>
</feature>
<proteinExistence type="predicted"/>
<feature type="region of interest" description="Disordered" evidence="6">
    <location>
        <begin position="162"/>
        <end position="194"/>
    </location>
</feature>
<reference evidence="8 9" key="1">
    <citation type="submission" date="2024-04" db="EMBL/GenBank/DDBJ databases">
        <authorList>
            <person name="Rising A."/>
            <person name="Reimegard J."/>
            <person name="Sonavane S."/>
            <person name="Akerstrom W."/>
            <person name="Nylinder S."/>
            <person name="Hedman E."/>
            <person name="Kallberg Y."/>
        </authorList>
    </citation>
    <scope>NUCLEOTIDE SEQUENCE [LARGE SCALE GENOMIC DNA]</scope>
</reference>
<feature type="compositionally biased region" description="Basic and acidic residues" evidence="6">
    <location>
        <begin position="566"/>
        <end position="576"/>
    </location>
</feature>
<feature type="region of interest" description="Disordered" evidence="6">
    <location>
        <begin position="544"/>
        <end position="591"/>
    </location>
</feature>
<feature type="compositionally biased region" description="Polar residues" evidence="6">
    <location>
        <begin position="20"/>
        <end position="33"/>
    </location>
</feature>
<keyword evidence="9" id="KW-1185">Reference proteome</keyword>
<evidence type="ECO:0000256" key="4">
    <source>
        <dbReference type="ARBA" id="ARBA00023163"/>
    </source>
</evidence>
<dbReference type="GO" id="GO:0000122">
    <property type="term" value="P:negative regulation of transcription by RNA polymerase II"/>
    <property type="evidence" value="ECO:0007669"/>
    <property type="project" value="InterPro"/>
</dbReference>
<feature type="compositionally biased region" description="Acidic residues" evidence="6">
    <location>
        <begin position="102"/>
        <end position="116"/>
    </location>
</feature>
<feature type="region of interest" description="Disordered" evidence="6">
    <location>
        <begin position="453"/>
        <end position="480"/>
    </location>
</feature>
<feature type="region of interest" description="Disordered" evidence="6">
    <location>
        <begin position="285"/>
        <end position="307"/>
    </location>
</feature>
<gene>
    <name evidence="8" type="ORF">LARSCL_LOCUS9801</name>
</gene>